<dbReference type="AlphaFoldDB" id="A0A9N9DDQ7"/>
<accession>A0A9N9DDQ7</accession>
<dbReference type="Proteomes" id="UP000789375">
    <property type="component" value="Unassembled WGS sequence"/>
</dbReference>
<keyword evidence="2" id="KW-1185">Reference proteome</keyword>
<evidence type="ECO:0000313" key="1">
    <source>
        <dbReference type="EMBL" id="CAG8636208.1"/>
    </source>
</evidence>
<gene>
    <name evidence="1" type="ORF">FMOSSE_LOCUS10748</name>
</gene>
<name>A0A9N9DDQ7_FUNMO</name>
<organism evidence="1 2">
    <name type="scientific">Funneliformis mosseae</name>
    <name type="common">Endomycorrhizal fungus</name>
    <name type="synonym">Glomus mosseae</name>
    <dbReference type="NCBI Taxonomy" id="27381"/>
    <lineage>
        <taxon>Eukaryota</taxon>
        <taxon>Fungi</taxon>
        <taxon>Fungi incertae sedis</taxon>
        <taxon>Mucoromycota</taxon>
        <taxon>Glomeromycotina</taxon>
        <taxon>Glomeromycetes</taxon>
        <taxon>Glomerales</taxon>
        <taxon>Glomeraceae</taxon>
        <taxon>Funneliformis</taxon>
    </lineage>
</organism>
<sequence length="103" mass="11767">MIIKDSSFVTSDLTYCEEDLFITNAELVIIPEQVIKKLILVSDKRVLAFENTETEYQKISYNQKIPELSLEAILIGSSEVIAYENRVKDVKSKNDIDDKSAKH</sequence>
<dbReference type="EMBL" id="CAJVPP010003742">
    <property type="protein sequence ID" value="CAG8636208.1"/>
    <property type="molecule type" value="Genomic_DNA"/>
</dbReference>
<protein>
    <submittedName>
        <fullName evidence="1">4586_t:CDS:1</fullName>
    </submittedName>
</protein>
<evidence type="ECO:0000313" key="2">
    <source>
        <dbReference type="Proteomes" id="UP000789375"/>
    </source>
</evidence>
<reference evidence="1" key="1">
    <citation type="submission" date="2021-06" db="EMBL/GenBank/DDBJ databases">
        <authorList>
            <person name="Kallberg Y."/>
            <person name="Tangrot J."/>
            <person name="Rosling A."/>
        </authorList>
    </citation>
    <scope>NUCLEOTIDE SEQUENCE</scope>
    <source>
        <strain evidence="1">87-6 pot B 2015</strain>
    </source>
</reference>
<proteinExistence type="predicted"/>
<comment type="caution">
    <text evidence="1">The sequence shown here is derived from an EMBL/GenBank/DDBJ whole genome shotgun (WGS) entry which is preliminary data.</text>
</comment>